<evidence type="ECO:0000313" key="4">
    <source>
        <dbReference type="Proteomes" id="UP000287519"/>
    </source>
</evidence>
<keyword evidence="4" id="KW-1185">Reference proteome</keyword>
<protein>
    <submittedName>
        <fullName evidence="3">Na+/H+ antiporter</fullName>
    </submittedName>
</protein>
<name>A0A402CF96_RHOWR</name>
<dbReference type="Proteomes" id="UP000287519">
    <property type="component" value="Unassembled WGS sequence"/>
</dbReference>
<dbReference type="OrthoDB" id="57886at2"/>
<gene>
    <name evidence="3" type="ORF">Rhow_006221</name>
</gene>
<feature type="transmembrane region" description="Helical" evidence="2">
    <location>
        <begin position="20"/>
        <end position="45"/>
    </location>
</feature>
<evidence type="ECO:0000256" key="1">
    <source>
        <dbReference type="SAM" id="MobiDB-lite"/>
    </source>
</evidence>
<dbReference type="EMBL" id="BHYM01000053">
    <property type="protein sequence ID" value="GCE42282.1"/>
    <property type="molecule type" value="Genomic_DNA"/>
</dbReference>
<reference evidence="3 4" key="1">
    <citation type="submission" date="2018-11" db="EMBL/GenBank/DDBJ databases">
        <title>Microbial catabolism of amino acid.</title>
        <authorList>
            <person name="Hibi M."/>
            <person name="Ogawa J."/>
        </authorList>
    </citation>
    <scope>NUCLEOTIDE SEQUENCE [LARGE SCALE GENOMIC DNA]</scope>
    <source>
        <strain evidence="3 4">C31-06</strain>
    </source>
</reference>
<feature type="compositionally biased region" description="Basic residues" evidence="1">
    <location>
        <begin position="120"/>
        <end position="130"/>
    </location>
</feature>
<proteinExistence type="predicted"/>
<accession>A0A402CF96</accession>
<keyword evidence="2" id="KW-1133">Transmembrane helix</keyword>
<comment type="caution">
    <text evidence="3">The sequence shown here is derived from an EMBL/GenBank/DDBJ whole genome shotgun (WGS) entry which is preliminary data.</text>
</comment>
<dbReference type="AlphaFoldDB" id="A0A402CF96"/>
<keyword evidence="2" id="KW-0812">Transmembrane</keyword>
<dbReference type="RefSeq" id="WP_124394262.1">
    <property type="nucleotide sequence ID" value="NZ_BHYM01000053.1"/>
</dbReference>
<sequence>MGLEFRQIVDDAGIDLWTMVWQGVVIGVVLVVVRALWMGVTWLYIRGWEDNASSAPRTPAEAVVMTWCGMRGLVTLALALSLPVDDFPVAVRSRRHRGRRAGDEHGHSGIHAAVAGEGARRRRGRGRGGRRGTGTGRAGPARAARGRDLRAHHAATRIGGPARGLCDRLEEDSAPGTHSPEYSQRIEQLETRRDELRALQRAAQAEVLRARNEKGQDPHVVDRVLERLDRLSSASNTQTFHH</sequence>
<keyword evidence="2" id="KW-0472">Membrane</keyword>
<feature type="region of interest" description="Disordered" evidence="1">
    <location>
        <begin position="113"/>
        <end position="184"/>
    </location>
</feature>
<organism evidence="3 4">
    <name type="scientific">Rhodococcus wratislaviensis</name>
    <name type="common">Tsukamurella wratislaviensis</name>
    <dbReference type="NCBI Taxonomy" id="44752"/>
    <lineage>
        <taxon>Bacteria</taxon>
        <taxon>Bacillati</taxon>
        <taxon>Actinomycetota</taxon>
        <taxon>Actinomycetes</taxon>
        <taxon>Mycobacteriales</taxon>
        <taxon>Nocardiaceae</taxon>
        <taxon>Rhodococcus</taxon>
    </lineage>
</organism>
<evidence type="ECO:0000256" key="2">
    <source>
        <dbReference type="SAM" id="Phobius"/>
    </source>
</evidence>
<evidence type="ECO:0000313" key="3">
    <source>
        <dbReference type="EMBL" id="GCE42282.1"/>
    </source>
</evidence>